<keyword evidence="1" id="KW-0472">Membrane</keyword>
<keyword evidence="1" id="KW-0812">Transmembrane</keyword>
<name>G3XSH2_ASPNA</name>
<accession>G3XSH2</accession>
<dbReference type="Proteomes" id="UP000009038">
    <property type="component" value="Unassembled WGS sequence"/>
</dbReference>
<dbReference type="AlphaFoldDB" id="G3XSH2"/>
<dbReference type="EMBL" id="ACJE01000004">
    <property type="protein sequence ID" value="EHA27193.1"/>
    <property type="molecule type" value="Genomic_DNA"/>
</dbReference>
<feature type="transmembrane region" description="Helical" evidence="1">
    <location>
        <begin position="21"/>
        <end position="41"/>
    </location>
</feature>
<evidence type="ECO:0000313" key="2">
    <source>
        <dbReference type="EMBL" id="EHA27193.1"/>
    </source>
</evidence>
<reference evidence="2 3" key="1">
    <citation type="journal article" date="2011" name="Genome Res.">
        <title>Comparative genomics of citric-acid-producing Aspergillus niger ATCC 1015 versus enzyme-producing CBS 513.88.</title>
        <authorList>
            <person name="Andersen M.R."/>
            <person name="Salazar M.P."/>
            <person name="Schaap P.J."/>
            <person name="van de Vondervoort P.J."/>
            <person name="Culley D."/>
            <person name="Thykaer J."/>
            <person name="Frisvad J.C."/>
            <person name="Nielsen K.F."/>
            <person name="Albang R."/>
            <person name="Albermann K."/>
            <person name="Berka R.M."/>
            <person name="Braus G.H."/>
            <person name="Braus-Stromeyer S.A."/>
            <person name="Corrochano L.M."/>
            <person name="Dai Z."/>
            <person name="van Dijck P.W."/>
            <person name="Hofmann G."/>
            <person name="Lasure L.L."/>
            <person name="Magnuson J.K."/>
            <person name="Menke H."/>
            <person name="Meijer M."/>
            <person name="Meijer S.L."/>
            <person name="Nielsen J.B."/>
            <person name="Nielsen M.L."/>
            <person name="van Ooyen A.J."/>
            <person name="Pel H.J."/>
            <person name="Poulsen L."/>
            <person name="Samson R.A."/>
            <person name="Stam H."/>
            <person name="Tsang A."/>
            <person name="van den Brink J.M."/>
            <person name="Atkins A."/>
            <person name="Aerts A."/>
            <person name="Shapiro H."/>
            <person name="Pangilinan J."/>
            <person name="Salamov A."/>
            <person name="Lou Y."/>
            <person name="Lindquist E."/>
            <person name="Lucas S."/>
            <person name="Grimwood J."/>
            <person name="Grigoriev I.V."/>
            <person name="Kubicek C.P."/>
            <person name="Martinez D."/>
            <person name="van Peij N.N."/>
            <person name="Roubos J.A."/>
            <person name="Nielsen J."/>
            <person name="Baker S.E."/>
        </authorList>
    </citation>
    <scope>NUCLEOTIDE SEQUENCE [LARGE SCALE GENOMIC DNA]</scope>
    <source>
        <strain evidence="3">ATCC 1015 / CBS 113.46 / FGSC A1144 / LSHB Ac4 / NCTC 3858a / NRRL 328 / USDA 3528.7</strain>
    </source>
</reference>
<dbReference type="VEuPathDB" id="FungiDB:ASPNIDRAFT2_35382"/>
<evidence type="ECO:0000313" key="3">
    <source>
        <dbReference type="Proteomes" id="UP000009038"/>
    </source>
</evidence>
<proteinExistence type="predicted"/>
<organism evidence="2 3">
    <name type="scientific">Aspergillus niger (strain ATCC 1015 / CBS 113.46 / FGSC A1144 / LSHB Ac4 / NCTC 3858a / NRRL 328 / USDA 3528.7)</name>
    <dbReference type="NCBI Taxonomy" id="380704"/>
    <lineage>
        <taxon>Eukaryota</taxon>
        <taxon>Fungi</taxon>
        <taxon>Dikarya</taxon>
        <taxon>Ascomycota</taxon>
        <taxon>Pezizomycotina</taxon>
        <taxon>Eurotiomycetes</taxon>
        <taxon>Eurotiomycetidae</taxon>
        <taxon>Eurotiales</taxon>
        <taxon>Aspergillaceae</taxon>
        <taxon>Aspergillus</taxon>
        <taxon>Aspergillus subgen. Circumdati</taxon>
    </lineage>
</organism>
<dbReference type="HOGENOM" id="CLU_2120582_0_0_1"/>
<comment type="caution">
    <text evidence="2">The sequence shown here is derived from an EMBL/GenBank/DDBJ whole genome shotgun (WGS) entry which is preliminary data.</text>
</comment>
<evidence type="ECO:0000256" key="1">
    <source>
        <dbReference type="SAM" id="Phobius"/>
    </source>
</evidence>
<protein>
    <submittedName>
        <fullName evidence="2">Uncharacterized protein</fullName>
    </submittedName>
</protein>
<gene>
    <name evidence="2" type="ORF">ASPNIDRAFT_35382</name>
</gene>
<sequence>MTLSPICRVGKCKVILIYKSVAGHLAVLPLYTLVVVFRASVSTLAVGSLTRLPPDWATTWYLKVYLALLSLNIPKLSDISVVYPLPAAVTPARGSDEWHDFMSVACPISSLYVM</sequence>
<keyword evidence="1" id="KW-1133">Transmembrane helix</keyword>